<gene>
    <name evidence="1" type="ORF">GGR05_000923</name>
</gene>
<name>A0A7W6BXZ6_9HYPH</name>
<proteinExistence type="predicted"/>
<dbReference type="RefSeq" id="WP_175526874.1">
    <property type="nucleotide sequence ID" value="NZ_CP181348.1"/>
</dbReference>
<evidence type="ECO:0000313" key="2">
    <source>
        <dbReference type="Proteomes" id="UP000531216"/>
    </source>
</evidence>
<reference evidence="1 2" key="1">
    <citation type="submission" date="2020-08" db="EMBL/GenBank/DDBJ databases">
        <title>Genomic Encyclopedia of Type Strains, Phase IV (KMG-IV): sequencing the most valuable type-strain genomes for metagenomic binning, comparative biology and taxonomic classification.</title>
        <authorList>
            <person name="Goeker M."/>
        </authorList>
    </citation>
    <scope>NUCLEOTIDE SEQUENCE [LARGE SCALE GENOMIC DNA]</scope>
    <source>
        <strain evidence="1 2">DSM 25024</strain>
    </source>
</reference>
<dbReference type="EMBL" id="JACIDO010000001">
    <property type="protein sequence ID" value="MBB3934812.1"/>
    <property type="molecule type" value="Genomic_DNA"/>
</dbReference>
<accession>A0A7W6BXZ6</accession>
<dbReference type="Proteomes" id="UP000531216">
    <property type="component" value="Unassembled WGS sequence"/>
</dbReference>
<comment type="caution">
    <text evidence="1">The sequence shown here is derived from an EMBL/GenBank/DDBJ whole genome shotgun (WGS) entry which is preliminary data.</text>
</comment>
<dbReference type="AlphaFoldDB" id="A0A7W6BXZ6"/>
<protein>
    <submittedName>
        <fullName evidence="1">Uncharacterized protein</fullName>
    </submittedName>
</protein>
<keyword evidence="2" id="KW-1185">Reference proteome</keyword>
<sequence length="87" mass="9563">MSFETESALLPTAEQKSTVIGLHPLQQAAARLTDYRDGRSRMRAKDLVGMLLCHGARAWRASQPRSNTRLVVRSASGNPAVRIAFGR</sequence>
<organism evidence="1 2">
    <name type="scientific">Aureimonas phyllosphaerae</name>
    <dbReference type="NCBI Taxonomy" id="1166078"/>
    <lineage>
        <taxon>Bacteria</taxon>
        <taxon>Pseudomonadati</taxon>
        <taxon>Pseudomonadota</taxon>
        <taxon>Alphaproteobacteria</taxon>
        <taxon>Hyphomicrobiales</taxon>
        <taxon>Aurantimonadaceae</taxon>
        <taxon>Aureimonas</taxon>
    </lineage>
</organism>
<evidence type="ECO:0000313" key="1">
    <source>
        <dbReference type="EMBL" id="MBB3934812.1"/>
    </source>
</evidence>